<keyword evidence="8 12" id="KW-0443">Lipid metabolism</keyword>
<protein>
    <recommendedName>
        <fullName evidence="12">Elongation of fatty acids protein</fullName>
        <ecNumber evidence="12">2.3.1.-</ecNumber>
    </recommendedName>
</protein>
<evidence type="ECO:0000256" key="13">
    <source>
        <dbReference type="SAM" id="MobiDB-lite"/>
    </source>
</evidence>
<evidence type="ECO:0000256" key="9">
    <source>
        <dbReference type="ARBA" id="ARBA00023136"/>
    </source>
</evidence>
<comment type="similarity">
    <text evidence="2 12">Belongs to the ELO family.</text>
</comment>
<keyword evidence="3 12" id="KW-0444">Lipid biosynthesis</keyword>
<evidence type="ECO:0000256" key="10">
    <source>
        <dbReference type="ARBA" id="ARBA00023160"/>
    </source>
</evidence>
<evidence type="ECO:0000256" key="12">
    <source>
        <dbReference type="RuleBase" id="RU361115"/>
    </source>
</evidence>
<dbReference type="PANTHER" id="PTHR11157">
    <property type="entry name" value="FATTY ACID ACYL TRANSFERASE-RELATED"/>
    <property type="match status" value="1"/>
</dbReference>
<dbReference type="GO" id="GO:0034626">
    <property type="term" value="P:fatty acid elongation, polyunsaturated fatty acid"/>
    <property type="evidence" value="ECO:0007669"/>
    <property type="project" value="TreeGrafter"/>
</dbReference>
<comment type="catalytic activity">
    <reaction evidence="11">
        <text>a very-long-chain acyl-CoA + malonyl-CoA + H(+) = a very-long-chain 3-oxoacyl-CoA + CO2 + CoA</text>
        <dbReference type="Rhea" id="RHEA:32727"/>
        <dbReference type="ChEBI" id="CHEBI:15378"/>
        <dbReference type="ChEBI" id="CHEBI:16526"/>
        <dbReference type="ChEBI" id="CHEBI:57287"/>
        <dbReference type="ChEBI" id="CHEBI:57384"/>
        <dbReference type="ChEBI" id="CHEBI:90725"/>
        <dbReference type="ChEBI" id="CHEBI:90736"/>
        <dbReference type="EC" id="2.3.1.199"/>
    </reaction>
</comment>
<feature type="transmembrane region" description="Helical" evidence="12">
    <location>
        <begin position="250"/>
        <end position="269"/>
    </location>
</feature>
<evidence type="ECO:0000256" key="1">
    <source>
        <dbReference type="ARBA" id="ARBA00004141"/>
    </source>
</evidence>
<evidence type="ECO:0000256" key="5">
    <source>
        <dbReference type="ARBA" id="ARBA00022692"/>
    </source>
</evidence>
<evidence type="ECO:0000256" key="11">
    <source>
        <dbReference type="ARBA" id="ARBA00047375"/>
    </source>
</evidence>
<sequence length="344" mass="41057">MLSINSLFPPVNKWEWKQIINPNFFSWTVDKTPLSGYKSIIWLWITYFSVIAIIKLYMRNKKPFNMNKFTSFNNKVFIAWSIILTVLSGYNLFDKLSKFNIIEIYCEHETTTKGLWPYITYLYYLNKIYQLTGSIILTFKKKSLRHYHIWRHIYAIPLIYSWLNNRMNYSTLAVFVNSFVHSFLYIYSWKISVDVDKAPFYKKKIIFFQSLQFVASFAICIPHVFFYILSHYPQIIPNKFYIQNDLKCDGLIPFFMTLIGNIFFFVGFIRIHIKDLKILNNTFYQAYISYLNEIAPDKLTKNQKKYLNKKPSHLSMSQKKGVKNKKKVNKNNHQGSKKSTSDKK</sequence>
<dbReference type="GO" id="GO:0030148">
    <property type="term" value="P:sphingolipid biosynthetic process"/>
    <property type="evidence" value="ECO:0007669"/>
    <property type="project" value="TreeGrafter"/>
</dbReference>
<comment type="catalytic activity">
    <reaction evidence="12">
        <text>an acyl-CoA + malonyl-CoA + H(+) = a 3-oxoacyl-CoA + CO2 + CoA</text>
        <dbReference type="Rhea" id="RHEA:50252"/>
        <dbReference type="ChEBI" id="CHEBI:15378"/>
        <dbReference type="ChEBI" id="CHEBI:16526"/>
        <dbReference type="ChEBI" id="CHEBI:57287"/>
        <dbReference type="ChEBI" id="CHEBI:57384"/>
        <dbReference type="ChEBI" id="CHEBI:58342"/>
        <dbReference type="ChEBI" id="CHEBI:90726"/>
    </reaction>
    <physiologicalReaction direction="left-to-right" evidence="12">
        <dbReference type="Rhea" id="RHEA:50253"/>
    </physiologicalReaction>
</comment>
<dbReference type="EMBL" id="MCFG01000423">
    <property type="protein sequence ID" value="ORX68866.1"/>
    <property type="molecule type" value="Genomic_DNA"/>
</dbReference>
<dbReference type="EC" id="2.3.1.-" evidence="12"/>
<dbReference type="OrthoDB" id="434092at2759"/>
<name>A0A1Y1W6J2_9FUNG</name>
<keyword evidence="15" id="KW-1185">Reference proteome</keyword>
<keyword evidence="9 12" id="KW-0472">Membrane</keyword>
<comment type="subcellular location">
    <subcellularLocation>
        <location evidence="1">Membrane</location>
        <topology evidence="1">Multi-pass membrane protein</topology>
    </subcellularLocation>
</comment>
<organism evidence="14 15">
    <name type="scientific">Anaeromyces robustus</name>
    <dbReference type="NCBI Taxonomy" id="1754192"/>
    <lineage>
        <taxon>Eukaryota</taxon>
        <taxon>Fungi</taxon>
        <taxon>Fungi incertae sedis</taxon>
        <taxon>Chytridiomycota</taxon>
        <taxon>Chytridiomycota incertae sedis</taxon>
        <taxon>Neocallimastigomycetes</taxon>
        <taxon>Neocallimastigales</taxon>
        <taxon>Neocallimastigaceae</taxon>
        <taxon>Anaeromyces</taxon>
    </lineage>
</organism>
<dbReference type="Pfam" id="PF01151">
    <property type="entry name" value="ELO"/>
    <property type="match status" value="1"/>
</dbReference>
<reference evidence="14 15" key="1">
    <citation type="submission" date="2016-08" db="EMBL/GenBank/DDBJ databases">
        <title>A Parts List for Fungal Cellulosomes Revealed by Comparative Genomics.</title>
        <authorList>
            <consortium name="DOE Joint Genome Institute"/>
            <person name="Haitjema C.H."/>
            <person name="Gilmore S.P."/>
            <person name="Henske J.K."/>
            <person name="Solomon K.V."/>
            <person name="De Groot R."/>
            <person name="Kuo A."/>
            <person name="Mondo S.J."/>
            <person name="Salamov A.A."/>
            <person name="Labutti K."/>
            <person name="Zhao Z."/>
            <person name="Chiniquy J."/>
            <person name="Barry K."/>
            <person name="Brewer H.M."/>
            <person name="Purvine S.O."/>
            <person name="Wright A.T."/>
            <person name="Boxma B."/>
            <person name="Van Alen T."/>
            <person name="Hackstein J.H."/>
            <person name="Baker S.E."/>
            <person name="Grigoriev I.V."/>
            <person name="O'Malley M.A."/>
        </authorList>
    </citation>
    <scope>NUCLEOTIDE SEQUENCE [LARGE SCALE GENOMIC DNA]</scope>
    <source>
        <strain evidence="14 15">S4</strain>
    </source>
</reference>
<proteinExistence type="inferred from homology"/>
<dbReference type="GO" id="GO:0005789">
    <property type="term" value="C:endoplasmic reticulum membrane"/>
    <property type="evidence" value="ECO:0007669"/>
    <property type="project" value="TreeGrafter"/>
</dbReference>
<feature type="transmembrane region" description="Helical" evidence="12">
    <location>
        <begin position="169"/>
        <end position="189"/>
    </location>
</feature>
<gene>
    <name evidence="14" type="ORF">BCR32DRAFT_297475</name>
</gene>
<keyword evidence="6 12" id="KW-0276">Fatty acid metabolism</keyword>
<dbReference type="Proteomes" id="UP000193944">
    <property type="component" value="Unassembled WGS sequence"/>
</dbReference>
<keyword evidence="4 12" id="KW-0808">Transferase</keyword>
<feature type="region of interest" description="Disordered" evidence="13">
    <location>
        <begin position="307"/>
        <end position="344"/>
    </location>
</feature>
<dbReference type="PANTHER" id="PTHR11157:SF134">
    <property type="entry name" value="ELONGATION OF FATTY ACIDS PROTEIN 1-RELATED"/>
    <property type="match status" value="1"/>
</dbReference>
<evidence type="ECO:0000256" key="7">
    <source>
        <dbReference type="ARBA" id="ARBA00022989"/>
    </source>
</evidence>
<comment type="caution">
    <text evidence="14">The sequence shown here is derived from an EMBL/GenBank/DDBJ whole genome shotgun (WGS) entry which is preliminary data.</text>
</comment>
<evidence type="ECO:0000256" key="4">
    <source>
        <dbReference type="ARBA" id="ARBA00022679"/>
    </source>
</evidence>
<feature type="transmembrane region" description="Helical" evidence="12">
    <location>
        <begin position="210"/>
        <end position="230"/>
    </location>
</feature>
<dbReference type="InterPro" id="IPR002076">
    <property type="entry name" value="ELO_fam"/>
</dbReference>
<evidence type="ECO:0000256" key="2">
    <source>
        <dbReference type="ARBA" id="ARBA00007263"/>
    </source>
</evidence>
<dbReference type="GO" id="GO:0009922">
    <property type="term" value="F:fatty acid elongase activity"/>
    <property type="evidence" value="ECO:0007669"/>
    <property type="project" value="UniProtKB-EC"/>
</dbReference>
<evidence type="ECO:0000256" key="6">
    <source>
        <dbReference type="ARBA" id="ARBA00022832"/>
    </source>
</evidence>
<dbReference type="GO" id="GO:0034625">
    <property type="term" value="P:fatty acid elongation, monounsaturated fatty acid"/>
    <property type="evidence" value="ECO:0007669"/>
    <property type="project" value="TreeGrafter"/>
</dbReference>
<dbReference type="GO" id="GO:0042761">
    <property type="term" value="P:very long-chain fatty acid biosynthetic process"/>
    <property type="evidence" value="ECO:0007669"/>
    <property type="project" value="TreeGrafter"/>
</dbReference>
<feature type="compositionally biased region" description="Basic residues" evidence="13">
    <location>
        <begin position="320"/>
        <end position="330"/>
    </location>
</feature>
<evidence type="ECO:0000256" key="3">
    <source>
        <dbReference type="ARBA" id="ARBA00022516"/>
    </source>
</evidence>
<dbReference type="AlphaFoldDB" id="A0A1Y1W6J2"/>
<evidence type="ECO:0000313" key="14">
    <source>
        <dbReference type="EMBL" id="ORX68866.1"/>
    </source>
</evidence>
<evidence type="ECO:0000256" key="8">
    <source>
        <dbReference type="ARBA" id="ARBA00023098"/>
    </source>
</evidence>
<keyword evidence="10 12" id="KW-0275">Fatty acid biosynthesis</keyword>
<accession>A0A1Y1W6J2</accession>
<evidence type="ECO:0000313" key="15">
    <source>
        <dbReference type="Proteomes" id="UP000193944"/>
    </source>
</evidence>
<keyword evidence="7 12" id="KW-1133">Transmembrane helix</keyword>
<feature type="transmembrane region" description="Helical" evidence="12">
    <location>
        <begin position="39"/>
        <end position="57"/>
    </location>
</feature>
<feature type="transmembrane region" description="Helical" evidence="12">
    <location>
        <begin position="77"/>
        <end position="93"/>
    </location>
</feature>
<dbReference type="GO" id="GO:0019367">
    <property type="term" value="P:fatty acid elongation, saturated fatty acid"/>
    <property type="evidence" value="ECO:0007669"/>
    <property type="project" value="TreeGrafter"/>
</dbReference>
<reference evidence="14 15" key="2">
    <citation type="submission" date="2016-08" db="EMBL/GenBank/DDBJ databases">
        <title>Pervasive Adenine N6-methylation of Active Genes in Fungi.</title>
        <authorList>
            <consortium name="DOE Joint Genome Institute"/>
            <person name="Mondo S.J."/>
            <person name="Dannebaum R.O."/>
            <person name="Kuo R.C."/>
            <person name="Labutti K."/>
            <person name="Haridas S."/>
            <person name="Kuo A."/>
            <person name="Salamov A."/>
            <person name="Ahrendt S.R."/>
            <person name="Lipzen A."/>
            <person name="Sullivan W."/>
            <person name="Andreopoulos W.B."/>
            <person name="Clum A."/>
            <person name="Lindquist E."/>
            <person name="Daum C."/>
            <person name="Ramamoorthy G.K."/>
            <person name="Gryganskyi A."/>
            <person name="Culley D."/>
            <person name="Magnuson J.K."/>
            <person name="James T.Y."/>
            <person name="O'Malley M.A."/>
            <person name="Stajich J.E."/>
            <person name="Spatafora J.W."/>
            <person name="Visel A."/>
            <person name="Grigoriev I.V."/>
        </authorList>
    </citation>
    <scope>NUCLEOTIDE SEQUENCE [LARGE SCALE GENOMIC DNA]</scope>
    <source>
        <strain evidence="14 15">S4</strain>
    </source>
</reference>
<keyword evidence="5 12" id="KW-0812">Transmembrane</keyword>
<dbReference type="STRING" id="1754192.A0A1Y1W6J2"/>